<dbReference type="EMBL" id="CP001211">
    <property type="protein sequence ID" value="ACK75372.1"/>
    <property type="molecule type" value="Genomic_DNA"/>
</dbReference>
<geneLocation type="plasmid" evidence="1 2">
    <name>ZS7_cp32-9</name>
</geneLocation>
<name>A0A0H3C3F3_BORBZ</name>
<sequence length="39" mass="4580">MVYSKKSLPIRGPHPAAFKAVNFFSKNYDFDIMYIQIKN</sequence>
<dbReference type="AlphaFoldDB" id="A0A0H3C3F3"/>
<accession>A0A0H3C3F3</accession>
<dbReference type="HOGENOM" id="CLU_3305670_0_0_12"/>
<evidence type="ECO:0000313" key="2">
    <source>
        <dbReference type="Proteomes" id="UP000006901"/>
    </source>
</evidence>
<dbReference type="KEGG" id="bbz:BbuZS7_N25"/>
<proteinExistence type="predicted"/>
<gene>
    <name evidence="1" type="ordered locus">BbuZS7_N25</name>
</gene>
<protein>
    <submittedName>
        <fullName evidence="1">Uncharacterized protein</fullName>
    </submittedName>
</protein>
<evidence type="ECO:0000313" key="1">
    <source>
        <dbReference type="EMBL" id="ACK75372.1"/>
    </source>
</evidence>
<keyword evidence="1" id="KW-0614">Plasmid</keyword>
<dbReference type="Proteomes" id="UP000006901">
    <property type="component" value="Plasmid ZS7_cp32-9"/>
</dbReference>
<organism evidence="1 2">
    <name type="scientific">Borreliella burgdorferi (strain ZS7)</name>
    <name type="common">Borrelia burgdorferi</name>
    <dbReference type="NCBI Taxonomy" id="445985"/>
    <lineage>
        <taxon>Bacteria</taxon>
        <taxon>Pseudomonadati</taxon>
        <taxon>Spirochaetota</taxon>
        <taxon>Spirochaetia</taxon>
        <taxon>Spirochaetales</taxon>
        <taxon>Borreliaceae</taxon>
        <taxon>Borreliella</taxon>
    </lineage>
</organism>
<reference evidence="1 2" key="1">
    <citation type="journal article" date="2011" name="J. Bacteriol.">
        <title>Whole-genome sequences of thirteen isolates of Borrelia burgdorferi.</title>
        <authorList>
            <person name="Schutzer S.E."/>
            <person name="Fraser-Liggett C.M."/>
            <person name="Casjens S.R."/>
            <person name="Qiu W.G."/>
            <person name="Dunn J.J."/>
            <person name="Mongodin E.F."/>
            <person name="Luft B.J."/>
        </authorList>
    </citation>
    <scope>NUCLEOTIDE SEQUENCE [LARGE SCALE GENOMIC DNA]</scope>
    <source>
        <strain evidence="1 2">ZS7</strain>
        <plasmid evidence="1 2">ZS7_cp32-9</plasmid>
    </source>
</reference>